<proteinExistence type="predicted"/>
<dbReference type="CDD" id="cd04301">
    <property type="entry name" value="NAT_SF"/>
    <property type="match status" value="1"/>
</dbReference>
<gene>
    <name evidence="2" type="ORF">PH603_04625</name>
</gene>
<dbReference type="PANTHER" id="PTHR42791:SF1">
    <property type="entry name" value="N-ACETYLTRANSFERASE DOMAIN-CONTAINING PROTEIN"/>
    <property type="match status" value="1"/>
</dbReference>
<sequence>MSSAIVELGQHEHDLIGDIIADGFADDPVNLWAYQGTSGMRPVFTMLARHLYLPRGYGHKTADGSAGALWLPPDSSFDLPLWPSVQVAATLLKHGGMRSVANILKLDAFMKSRKPKARYHYLFAISVRADRQGQGLGGALMREGLKRADADRLPAYLESSKASNVPFYRAHGFEVIEEVVPAAGCPPMWRMWRETRP</sequence>
<dbReference type="InterPro" id="IPR052523">
    <property type="entry name" value="Trichothecene_AcTrans"/>
</dbReference>
<dbReference type="KEGG" id="gso:PH603_04625"/>
<dbReference type="PANTHER" id="PTHR42791">
    <property type="entry name" value="GNAT FAMILY ACETYLTRANSFERASE"/>
    <property type="match status" value="1"/>
</dbReference>
<dbReference type="InterPro" id="IPR000182">
    <property type="entry name" value="GNAT_dom"/>
</dbReference>
<feature type="domain" description="N-acetyltransferase" evidence="1">
    <location>
        <begin position="118"/>
        <end position="196"/>
    </location>
</feature>
<dbReference type="RefSeq" id="WP_289504798.1">
    <property type="nucleotide sequence ID" value="NZ_CP116805.1"/>
</dbReference>
<dbReference type="Gene3D" id="3.40.630.30">
    <property type="match status" value="1"/>
</dbReference>
<dbReference type="SUPFAM" id="SSF55729">
    <property type="entry name" value="Acyl-CoA N-acyltransferases (Nat)"/>
    <property type="match status" value="1"/>
</dbReference>
<dbReference type="EMBL" id="CP116805">
    <property type="protein sequence ID" value="WCL55043.1"/>
    <property type="molecule type" value="Genomic_DNA"/>
</dbReference>
<dbReference type="Proteomes" id="UP001217500">
    <property type="component" value="Chromosome"/>
</dbReference>
<dbReference type="GO" id="GO:0016747">
    <property type="term" value="F:acyltransferase activity, transferring groups other than amino-acyl groups"/>
    <property type="evidence" value="ECO:0007669"/>
    <property type="project" value="InterPro"/>
</dbReference>
<keyword evidence="3" id="KW-1185">Reference proteome</keyword>
<keyword evidence="2" id="KW-0808">Transferase</keyword>
<evidence type="ECO:0000259" key="1">
    <source>
        <dbReference type="PROSITE" id="PS51186"/>
    </source>
</evidence>
<evidence type="ECO:0000313" key="2">
    <source>
        <dbReference type="EMBL" id="WCL55043.1"/>
    </source>
</evidence>
<evidence type="ECO:0000313" key="3">
    <source>
        <dbReference type="Proteomes" id="UP001217500"/>
    </source>
</evidence>
<dbReference type="AlphaFoldDB" id="A0AAE9XPU4"/>
<dbReference type="InterPro" id="IPR016181">
    <property type="entry name" value="Acyl_CoA_acyltransferase"/>
</dbReference>
<dbReference type="EC" id="2.3.1.-" evidence="2"/>
<dbReference type="PROSITE" id="PS51186">
    <property type="entry name" value="GNAT"/>
    <property type="match status" value="1"/>
</dbReference>
<dbReference type="Pfam" id="PF13508">
    <property type="entry name" value="Acetyltransf_7"/>
    <property type="match status" value="1"/>
</dbReference>
<accession>A0AAE9XPU4</accession>
<name>A0AAE9XPU4_9PROT</name>
<organism evidence="2 3">
    <name type="scientific">Gimibacter soli</name>
    <dbReference type="NCBI Taxonomy" id="3024400"/>
    <lineage>
        <taxon>Bacteria</taxon>
        <taxon>Pseudomonadati</taxon>
        <taxon>Pseudomonadota</taxon>
        <taxon>Alphaproteobacteria</taxon>
        <taxon>Kordiimonadales</taxon>
        <taxon>Temperatibacteraceae</taxon>
        <taxon>Gimibacter</taxon>
    </lineage>
</organism>
<reference evidence="2" key="1">
    <citation type="submission" date="2023-01" db="EMBL/GenBank/DDBJ databases">
        <title>The genome sequence of Kordiimonadaceae bacterium 6D33.</title>
        <authorList>
            <person name="Liu Y."/>
        </authorList>
    </citation>
    <scope>NUCLEOTIDE SEQUENCE</scope>
    <source>
        <strain evidence="2">6D33</strain>
    </source>
</reference>
<keyword evidence="2" id="KW-0012">Acyltransferase</keyword>
<protein>
    <submittedName>
        <fullName evidence="2">GNAT family N-acetyltransferase</fullName>
        <ecNumber evidence="2">2.3.1.-</ecNumber>
    </submittedName>
</protein>